<gene>
    <name evidence="2" type="ORF">BHYOB78_08575</name>
</gene>
<name>A0A3B6VVA3_BRAHO</name>
<feature type="transmembrane region" description="Helical" evidence="1">
    <location>
        <begin position="103"/>
        <end position="123"/>
    </location>
</feature>
<sequence>MPKGIIIDCICVLIGTNFGSIIKNRIPHRIKNPMNVVFGLSAMAIGITSVIKFHSLPAIILALILGALIGEIIDLDSKVKNIFHRAIEKLNFKIHGNKDDYMAFYLIVAVTFCTSGTNIFGAINESITGDYSILLSKAIMDIFAATIFATILGTAMNLIVIPQFVILSICFYIAKLLMPFISAAMLNDFVAIGGLLTFVLGLSIAQIKQISAVNLLPALLLIWPSSYLFSLFIG</sequence>
<keyword evidence="1" id="KW-1133">Transmembrane helix</keyword>
<reference evidence="3" key="2">
    <citation type="journal article" date="2017" name="Genome Announc.">
        <title>Correction for Mirajkar et al., Complete Genome Sequence of Brachyspira hyodysenteriae Type Strain B78 (ATCC 27164).</title>
        <authorList>
            <person name="Mirajkar N.S."/>
            <person name="Johnson T.J."/>
            <person name="Gebhart C.J."/>
        </authorList>
    </citation>
    <scope>NUCLEOTIDE SEQUENCE [LARGE SCALE GENOMIC DNA]</scope>
    <source>
        <strain evidence="3">B78</strain>
    </source>
</reference>
<evidence type="ECO:0000313" key="2">
    <source>
        <dbReference type="EMBL" id="ANN64837.1"/>
    </source>
</evidence>
<dbReference type="InterPro" id="IPR007563">
    <property type="entry name" value="DUF554"/>
</dbReference>
<reference evidence="3" key="1">
    <citation type="journal article" date="2016" name="Genome Announc.">
        <title>Complete Genome Sequence of Brachyspira hyodysenteriae Type Strain B78 (ATCC 27164).</title>
        <authorList>
            <person name="Mirajkar N.S."/>
            <person name="Johnson T.J."/>
            <person name="Gebhart C.J."/>
        </authorList>
    </citation>
    <scope>NUCLEOTIDE SEQUENCE [LARGE SCALE GENOMIC DNA]</scope>
    <source>
        <strain evidence="3">B78</strain>
    </source>
</reference>
<keyword evidence="1" id="KW-0472">Membrane</keyword>
<feature type="transmembrane region" description="Helical" evidence="1">
    <location>
        <begin position="33"/>
        <end position="51"/>
    </location>
</feature>
<evidence type="ECO:0000313" key="3">
    <source>
        <dbReference type="Proteomes" id="UP000092328"/>
    </source>
</evidence>
<evidence type="ECO:0008006" key="4">
    <source>
        <dbReference type="Google" id="ProtNLM"/>
    </source>
</evidence>
<evidence type="ECO:0000256" key="1">
    <source>
        <dbReference type="SAM" id="Phobius"/>
    </source>
</evidence>
<protein>
    <recommendedName>
        <fullName evidence="4">DUF554 domain-containing protein</fullName>
    </recommendedName>
</protein>
<dbReference type="AlphaFoldDB" id="A0A3B6VVA3"/>
<dbReference type="Proteomes" id="UP000092328">
    <property type="component" value="Chromosome"/>
</dbReference>
<feature type="transmembrane region" description="Helical" evidence="1">
    <location>
        <begin position="143"/>
        <end position="174"/>
    </location>
</feature>
<keyword evidence="3" id="KW-1185">Reference proteome</keyword>
<keyword evidence="1" id="KW-0812">Transmembrane</keyword>
<organism evidence="2 3">
    <name type="scientific">Brachyspira hyodysenteriae ATCC 27164</name>
    <dbReference type="NCBI Taxonomy" id="1266923"/>
    <lineage>
        <taxon>Bacteria</taxon>
        <taxon>Pseudomonadati</taxon>
        <taxon>Spirochaetota</taxon>
        <taxon>Spirochaetia</taxon>
        <taxon>Brachyspirales</taxon>
        <taxon>Brachyspiraceae</taxon>
        <taxon>Brachyspira</taxon>
    </lineage>
</organism>
<feature type="transmembrane region" description="Helical" evidence="1">
    <location>
        <begin position="213"/>
        <end position="233"/>
    </location>
</feature>
<dbReference type="EMBL" id="CP015910">
    <property type="protein sequence ID" value="ANN64837.1"/>
    <property type="molecule type" value="Genomic_DNA"/>
</dbReference>
<accession>A0A3B6VVA3</accession>
<feature type="transmembrane region" description="Helical" evidence="1">
    <location>
        <begin position="186"/>
        <end position="207"/>
    </location>
</feature>
<feature type="transmembrane region" description="Helical" evidence="1">
    <location>
        <begin position="57"/>
        <end position="75"/>
    </location>
</feature>
<dbReference type="KEGG" id="bhd:BHYOB78_08575"/>
<dbReference type="Pfam" id="PF04474">
    <property type="entry name" value="DUF554"/>
    <property type="match status" value="1"/>
</dbReference>
<dbReference type="PANTHER" id="PTHR36111">
    <property type="entry name" value="INNER MEMBRANE PROTEIN-RELATED"/>
    <property type="match status" value="1"/>
</dbReference>
<proteinExistence type="predicted"/>
<dbReference type="PANTHER" id="PTHR36111:SF2">
    <property type="entry name" value="INNER MEMBRANE PROTEIN"/>
    <property type="match status" value="1"/>
</dbReference>
<dbReference type="OrthoDB" id="9797976at2"/>